<dbReference type="OrthoDB" id="5786478at2"/>
<dbReference type="RefSeq" id="WP_072758953.1">
    <property type="nucleotide sequence ID" value="NZ_FRDJ01000004.1"/>
</dbReference>
<proteinExistence type="predicted"/>
<evidence type="ECO:0000313" key="2">
    <source>
        <dbReference type="EMBL" id="SHN58732.1"/>
    </source>
</evidence>
<dbReference type="Proteomes" id="UP000184207">
    <property type="component" value="Unassembled WGS sequence"/>
</dbReference>
<dbReference type="GO" id="GO:0016491">
    <property type="term" value="F:oxidoreductase activity"/>
    <property type="evidence" value="ECO:0007669"/>
    <property type="project" value="UniProtKB-KW"/>
</dbReference>
<accession>A0A1M7SJT7</accession>
<sequence>MSNAFKSCSVKKYWFKYKWNIVFEMIKNMSKKPDICNDSFDGKTVVITGATSGIGYETAKKYASMGARIISVNRSKEKSERLCYELKEKYEAECYYILADLSKIADIRRVGYELSTLDEKIDVLIHNAGLYTNKRTITDDGLELNFVVHYLAPFLINQMILEKLKKDKNSRIIFVSSEAYRFAAWGICLDDLLWEKHRYSGLKAYGSAKLAQILSMHVFSKMVKGHGIMVNAMHPGFVKTNTGSENGPIYKFFKKNILDRLSQEPTISAEALYYLGASKDLDGITDKFFHLTTIEELTPPAKDLELAKALWNKTEQIIRNLGIDMGVRV</sequence>
<keyword evidence="1" id="KW-0560">Oxidoreductase</keyword>
<dbReference type="PANTHER" id="PTHR43157:SF31">
    <property type="entry name" value="PHOSPHATIDYLINOSITOL-GLYCAN BIOSYNTHESIS CLASS F PROTEIN"/>
    <property type="match status" value="1"/>
</dbReference>
<dbReference type="Gene3D" id="3.40.50.720">
    <property type="entry name" value="NAD(P)-binding Rossmann-like Domain"/>
    <property type="match status" value="1"/>
</dbReference>
<dbReference type="SUPFAM" id="SSF51735">
    <property type="entry name" value="NAD(P)-binding Rossmann-fold domains"/>
    <property type="match status" value="1"/>
</dbReference>
<reference evidence="3" key="1">
    <citation type="submission" date="2016-12" db="EMBL/GenBank/DDBJ databases">
        <authorList>
            <person name="Varghese N."/>
            <person name="Submissions S."/>
        </authorList>
    </citation>
    <scope>NUCLEOTIDE SEQUENCE [LARGE SCALE GENOMIC DNA]</scope>
    <source>
        <strain evidence="3">DSM 13020</strain>
    </source>
</reference>
<evidence type="ECO:0000313" key="3">
    <source>
        <dbReference type="Proteomes" id="UP000184207"/>
    </source>
</evidence>
<dbReference type="PRINTS" id="PR00081">
    <property type="entry name" value="GDHRDH"/>
</dbReference>
<dbReference type="STRING" id="1121883.SAMN02745226_00966"/>
<dbReference type="PANTHER" id="PTHR43157">
    <property type="entry name" value="PHOSPHATIDYLINOSITOL-GLYCAN BIOSYNTHESIS CLASS F PROTEIN-RELATED"/>
    <property type="match status" value="1"/>
</dbReference>
<name>A0A1M7SJT7_FERGO</name>
<protein>
    <submittedName>
        <fullName evidence="2">NAD(P)-dependent dehydrogenase, short-chain alcohol dehydrogenase family</fullName>
    </submittedName>
</protein>
<gene>
    <name evidence="2" type="ORF">SAMN02745226_00966</name>
</gene>
<dbReference type="EMBL" id="FRDJ01000004">
    <property type="protein sequence ID" value="SHN58732.1"/>
    <property type="molecule type" value="Genomic_DNA"/>
</dbReference>
<organism evidence="2 3">
    <name type="scientific">Fervidobacterium gondwanense DSM 13020</name>
    <dbReference type="NCBI Taxonomy" id="1121883"/>
    <lineage>
        <taxon>Bacteria</taxon>
        <taxon>Thermotogati</taxon>
        <taxon>Thermotogota</taxon>
        <taxon>Thermotogae</taxon>
        <taxon>Thermotogales</taxon>
        <taxon>Fervidobacteriaceae</taxon>
        <taxon>Fervidobacterium</taxon>
    </lineage>
</organism>
<keyword evidence="3" id="KW-1185">Reference proteome</keyword>
<dbReference type="InterPro" id="IPR036291">
    <property type="entry name" value="NAD(P)-bd_dom_sf"/>
</dbReference>
<dbReference type="InterPro" id="IPR002347">
    <property type="entry name" value="SDR_fam"/>
</dbReference>
<dbReference type="Pfam" id="PF00106">
    <property type="entry name" value="adh_short"/>
    <property type="match status" value="1"/>
</dbReference>
<evidence type="ECO:0000256" key="1">
    <source>
        <dbReference type="ARBA" id="ARBA00023002"/>
    </source>
</evidence>
<dbReference type="AlphaFoldDB" id="A0A1M7SJT7"/>